<dbReference type="GO" id="GO:0005730">
    <property type="term" value="C:nucleolus"/>
    <property type="evidence" value="ECO:0007669"/>
    <property type="project" value="UniProtKB-SubCell"/>
</dbReference>
<evidence type="ECO:0000313" key="8">
    <source>
        <dbReference type="EMBL" id="CRK96593.1"/>
    </source>
</evidence>
<keyword evidence="7" id="KW-0963">Cytoplasm</keyword>
<dbReference type="STRING" id="568069.A0A1J1IDS1"/>
<dbReference type="GO" id="GO:0000178">
    <property type="term" value="C:exosome (RNase complex)"/>
    <property type="evidence" value="ECO:0007669"/>
    <property type="project" value="TreeGrafter"/>
</dbReference>
<evidence type="ECO:0000256" key="7">
    <source>
        <dbReference type="RuleBase" id="RU368003"/>
    </source>
</evidence>
<evidence type="ECO:0000256" key="5">
    <source>
        <dbReference type="ARBA" id="ARBA00022884"/>
    </source>
</evidence>
<evidence type="ECO:0000256" key="1">
    <source>
        <dbReference type="ARBA" id="ARBA00004123"/>
    </source>
</evidence>
<proteinExistence type="inferred from homology"/>
<dbReference type="GO" id="GO:0003723">
    <property type="term" value="F:RNA binding"/>
    <property type="evidence" value="ECO:0007669"/>
    <property type="project" value="UniProtKB-UniRule"/>
</dbReference>
<keyword evidence="5 7" id="KW-0694">RNA-binding</keyword>
<gene>
    <name evidence="8" type="ORF">CLUMA_CG010043</name>
</gene>
<accession>A0A1J1IDS1</accession>
<dbReference type="Proteomes" id="UP000183832">
    <property type="component" value="Unassembled WGS sequence"/>
</dbReference>
<keyword evidence="9" id="KW-1185">Reference proteome</keyword>
<evidence type="ECO:0000256" key="2">
    <source>
        <dbReference type="ARBA" id="ARBA00009154"/>
    </source>
</evidence>
<dbReference type="GO" id="GO:0003677">
    <property type="term" value="F:DNA binding"/>
    <property type="evidence" value="ECO:0007669"/>
    <property type="project" value="UniProtKB-KW"/>
</dbReference>
<dbReference type="Pfam" id="PF04000">
    <property type="entry name" value="Sas10_Utp3"/>
    <property type="match status" value="1"/>
</dbReference>
<dbReference type="GO" id="GO:0010468">
    <property type="term" value="P:regulation of gene expression"/>
    <property type="evidence" value="ECO:0007669"/>
    <property type="project" value="TreeGrafter"/>
</dbReference>
<comment type="subcellular location">
    <subcellularLocation>
        <location evidence="7">Cytoplasm</location>
    </subcellularLocation>
    <subcellularLocation>
        <location evidence="7">Nucleus</location>
        <location evidence="7">Nucleolus</location>
    </subcellularLocation>
    <subcellularLocation>
        <location evidence="1 7">Nucleus</location>
    </subcellularLocation>
</comment>
<dbReference type="GO" id="GO:0000460">
    <property type="term" value="P:maturation of 5.8S rRNA"/>
    <property type="evidence" value="ECO:0007669"/>
    <property type="project" value="TreeGrafter"/>
</dbReference>
<dbReference type="EMBL" id="CVRI01000044">
    <property type="protein sequence ID" value="CRK96593.1"/>
    <property type="molecule type" value="Genomic_DNA"/>
</dbReference>
<comment type="function">
    <text evidence="7">Plays a role in the recruitment of the exosome to pre-rRNA to mediate the 3'-5' end processing of the 5.8S rRNA.</text>
</comment>
<keyword evidence="6 7" id="KW-0539">Nucleus</keyword>
<keyword evidence="4 7" id="KW-0698">rRNA processing</keyword>
<evidence type="ECO:0000256" key="4">
    <source>
        <dbReference type="ARBA" id="ARBA00022552"/>
    </source>
</evidence>
<comment type="similarity">
    <text evidence="2 7">Belongs to the C1D family.</text>
</comment>
<dbReference type="InterPro" id="IPR007146">
    <property type="entry name" value="Sas10/Utp3/C1D"/>
</dbReference>
<dbReference type="PANTHER" id="PTHR15341:SF3">
    <property type="entry name" value="NUCLEAR NUCLEIC ACID-BINDING PROTEIN C1D"/>
    <property type="match status" value="1"/>
</dbReference>
<evidence type="ECO:0000313" key="9">
    <source>
        <dbReference type="Proteomes" id="UP000183832"/>
    </source>
</evidence>
<comment type="subunit">
    <text evidence="7">Monomer and homodimer.</text>
</comment>
<protein>
    <recommendedName>
        <fullName evidence="3 7">Nuclear nucleic acid-binding protein C1D</fullName>
    </recommendedName>
</protein>
<dbReference type="OrthoDB" id="1421013at2759"/>
<evidence type="ECO:0000256" key="6">
    <source>
        <dbReference type="ARBA" id="ARBA00023242"/>
    </source>
</evidence>
<evidence type="ECO:0000256" key="3">
    <source>
        <dbReference type="ARBA" id="ARBA00015212"/>
    </source>
</evidence>
<dbReference type="InterPro" id="IPR011082">
    <property type="entry name" value="Exosome-assoc_fac/DNA_repair"/>
</dbReference>
<dbReference type="PANTHER" id="PTHR15341">
    <property type="entry name" value="SUN-COR STEROID HORMONE RECEPTOR CO-REPRESSOR"/>
    <property type="match status" value="1"/>
</dbReference>
<dbReference type="AlphaFoldDB" id="A0A1J1IDS1"/>
<keyword evidence="7" id="KW-0238">DNA-binding</keyword>
<organism evidence="8 9">
    <name type="scientific">Clunio marinus</name>
    <dbReference type="NCBI Taxonomy" id="568069"/>
    <lineage>
        <taxon>Eukaryota</taxon>
        <taxon>Metazoa</taxon>
        <taxon>Ecdysozoa</taxon>
        <taxon>Arthropoda</taxon>
        <taxon>Hexapoda</taxon>
        <taxon>Insecta</taxon>
        <taxon>Pterygota</taxon>
        <taxon>Neoptera</taxon>
        <taxon>Endopterygota</taxon>
        <taxon>Diptera</taxon>
        <taxon>Nematocera</taxon>
        <taxon>Chironomoidea</taxon>
        <taxon>Chironomidae</taxon>
        <taxon>Clunio</taxon>
    </lineage>
</organism>
<sequence length="160" mass="18958">MNIDFGELKNDESFKSKVKNVAESIAEIEKLVEEASKVDYEKLTIEDKVKFDLFMVYAVNSLYWMYLRINGENPNTHGIKHELSRVKDAMERQKQIHDHKTIRPVLQQDAAKRMVRSGLYDVQKKNEVIKNKRQLNDYTKKIHIHSNPNPLNRKRKFEDN</sequence>
<name>A0A1J1IDS1_9DIPT</name>
<reference evidence="8 9" key="1">
    <citation type="submission" date="2015-04" db="EMBL/GenBank/DDBJ databases">
        <authorList>
            <person name="Syromyatnikov M.Y."/>
            <person name="Popov V.N."/>
        </authorList>
    </citation>
    <scope>NUCLEOTIDE SEQUENCE [LARGE SCALE GENOMIC DNA]</scope>
</reference>
<dbReference type="GO" id="GO:0005737">
    <property type="term" value="C:cytoplasm"/>
    <property type="evidence" value="ECO:0007669"/>
    <property type="project" value="UniProtKB-SubCell"/>
</dbReference>